<reference evidence="2 3" key="1">
    <citation type="submission" date="2017-04" db="EMBL/GenBank/DDBJ databases">
        <title>Draft genome sequence of Marssonina coronaria NL1: causal agent of apple blotch.</title>
        <authorList>
            <person name="Cheng Q."/>
        </authorList>
    </citation>
    <scope>NUCLEOTIDE SEQUENCE [LARGE SCALE GENOMIC DNA]</scope>
    <source>
        <strain evidence="2 3">NL1</strain>
    </source>
</reference>
<dbReference type="InterPro" id="IPR037045">
    <property type="entry name" value="S8pro/Inhibitor_I9_sf"/>
</dbReference>
<keyword evidence="3" id="KW-1185">Reference proteome</keyword>
<feature type="domain" description="Inhibitor I9" evidence="1">
    <location>
        <begin position="3"/>
        <end position="73"/>
    </location>
</feature>
<dbReference type="Gene3D" id="3.30.70.80">
    <property type="entry name" value="Peptidase S8 propeptide/proteinase inhibitor I9"/>
    <property type="match status" value="1"/>
</dbReference>
<dbReference type="AlphaFoldDB" id="A0A218Z7Y1"/>
<dbReference type="STRING" id="503106.A0A218Z7Y1"/>
<evidence type="ECO:0000313" key="2">
    <source>
        <dbReference type="EMBL" id="OWP04187.1"/>
    </source>
</evidence>
<dbReference type="SUPFAM" id="SSF54897">
    <property type="entry name" value="Protease propeptides/inhibitors"/>
    <property type="match status" value="1"/>
</dbReference>
<dbReference type="InterPro" id="IPR010259">
    <property type="entry name" value="S8pro/Inhibitor_I9"/>
</dbReference>
<comment type="caution">
    <text evidence="2">The sequence shown here is derived from an EMBL/GenBank/DDBJ whole genome shotgun (WGS) entry which is preliminary data.</text>
</comment>
<gene>
    <name evidence="2" type="ORF">B2J93_666</name>
</gene>
<dbReference type="EMBL" id="MZNU01000127">
    <property type="protein sequence ID" value="OWP04187.1"/>
    <property type="molecule type" value="Genomic_DNA"/>
</dbReference>
<accession>A0A218Z7Y1</accession>
<name>A0A218Z7Y1_9HELO</name>
<organism evidence="2 3">
    <name type="scientific">Diplocarpon coronariae</name>
    <dbReference type="NCBI Taxonomy" id="2795749"/>
    <lineage>
        <taxon>Eukaryota</taxon>
        <taxon>Fungi</taxon>
        <taxon>Dikarya</taxon>
        <taxon>Ascomycota</taxon>
        <taxon>Pezizomycotina</taxon>
        <taxon>Leotiomycetes</taxon>
        <taxon>Helotiales</taxon>
        <taxon>Drepanopezizaceae</taxon>
        <taxon>Diplocarpon</taxon>
    </lineage>
</organism>
<dbReference type="OrthoDB" id="5518345at2759"/>
<proteinExistence type="predicted"/>
<evidence type="ECO:0000259" key="1">
    <source>
        <dbReference type="Pfam" id="PF05922"/>
    </source>
</evidence>
<dbReference type="Pfam" id="PF05922">
    <property type="entry name" value="Inhibitor_I9"/>
    <property type="match status" value="1"/>
</dbReference>
<protein>
    <recommendedName>
        <fullName evidence="1">Inhibitor I9 domain-containing protein</fullName>
    </recommendedName>
</protein>
<dbReference type="Proteomes" id="UP000242519">
    <property type="component" value="Unassembled WGS sequence"/>
</dbReference>
<evidence type="ECO:0000313" key="3">
    <source>
        <dbReference type="Proteomes" id="UP000242519"/>
    </source>
</evidence>
<dbReference type="InParanoid" id="A0A218Z7Y1"/>
<sequence length="75" mass="8088">MPQYIVSLKKGLSEEEYAAAQTHAKEKGGTIVDTFDRTGIMPGFVVEFPADSVNTLSADPNVEGVELNGEMRTQA</sequence>